<reference evidence="1 2" key="1">
    <citation type="journal article" date="2019" name="Nat. Ecol. Evol.">
        <title>Megaphylogeny resolves global patterns of mushroom evolution.</title>
        <authorList>
            <person name="Varga T."/>
            <person name="Krizsan K."/>
            <person name="Foldi C."/>
            <person name="Dima B."/>
            <person name="Sanchez-Garcia M."/>
            <person name="Sanchez-Ramirez S."/>
            <person name="Szollosi G.J."/>
            <person name="Szarkandi J.G."/>
            <person name="Papp V."/>
            <person name="Albert L."/>
            <person name="Andreopoulos W."/>
            <person name="Angelini C."/>
            <person name="Antonin V."/>
            <person name="Barry K.W."/>
            <person name="Bougher N.L."/>
            <person name="Buchanan P."/>
            <person name="Buyck B."/>
            <person name="Bense V."/>
            <person name="Catcheside P."/>
            <person name="Chovatia M."/>
            <person name="Cooper J."/>
            <person name="Damon W."/>
            <person name="Desjardin D."/>
            <person name="Finy P."/>
            <person name="Geml J."/>
            <person name="Haridas S."/>
            <person name="Hughes K."/>
            <person name="Justo A."/>
            <person name="Karasinski D."/>
            <person name="Kautmanova I."/>
            <person name="Kiss B."/>
            <person name="Kocsube S."/>
            <person name="Kotiranta H."/>
            <person name="LaButti K.M."/>
            <person name="Lechner B.E."/>
            <person name="Liimatainen K."/>
            <person name="Lipzen A."/>
            <person name="Lukacs Z."/>
            <person name="Mihaltcheva S."/>
            <person name="Morgado L.N."/>
            <person name="Niskanen T."/>
            <person name="Noordeloos M.E."/>
            <person name="Ohm R.A."/>
            <person name="Ortiz-Santana B."/>
            <person name="Ovrebo C."/>
            <person name="Racz N."/>
            <person name="Riley R."/>
            <person name="Savchenko A."/>
            <person name="Shiryaev A."/>
            <person name="Soop K."/>
            <person name="Spirin V."/>
            <person name="Szebenyi C."/>
            <person name="Tomsovsky M."/>
            <person name="Tulloss R.E."/>
            <person name="Uehling J."/>
            <person name="Grigoriev I.V."/>
            <person name="Vagvolgyi C."/>
            <person name="Papp T."/>
            <person name="Martin F.M."/>
            <person name="Miettinen O."/>
            <person name="Hibbett D.S."/>
            <person name="Nagy L.G."/>
        </authorList>
    </citation>
    <scope>NUCLEOTIDE SEQUENCE [LARGE SCALE GENOMIC DNA]</scope>
    <source>
        <strain evidence="1 2">NL-1719</strain>
    </source>
</reference>
<proteinExistence type="predicted"/>
<name>A0ACD3A194_9AGAR</name>
<sequence>MDAKDNATTYISHCTVNNTINHVTYASETKITSTTMASEETIEEIYSLKRLGEQATQRWITPPTISREVSLELFFQESCKMLWDDFSRRRPSVIWQESERIFQMQEHLEDLSSLAAIVAAPRGDKEMIPLLDWRILQEPIGSTEQMERYAKQDPLFVASLFTKPSPLGRDLDQMLERLSETVIKMHKLCSRPMVQITLNQDVWYTGWDFNPHHSAFRIDVSIVETGHIIRIPRYQLLRDPTRRRPPTVPPALTASPTSSNNKHLVPAPKRKLSPKFGPKPPPFPPLPNSKPGSGSGVSRVPQHKNALSRPVIPSSSSSKELTLSQRFDELRCAVKRQEVLLERVARRLG</sequence>
<organism evidence="1 2">
    <name type="scientific">Pluteus cervinus</name>
    <dbReference type="NCBI Taxonomy" id="181527"/>
    <lineage>
        <taxon>Eukaryota</taxon>
        <taxon>Fungi</taxon>
        <taxon>Dikarya</taxon>
        <taxon>Basidiomycota</taxon>
        <taxon>Agaricomycotina</taxon>
        <taxon>Agaricomycetes</taxon>
        <taxon>Agaricomycetidae</taxon>
        <taxon>Agaricales</taxon>
        <taxon>Pluteineae</taxon>
        <taxon>Pluteaceae</taxon>
        <taxon>Pluteus</taxon>
    </lineage>
</organism>
<gene>
    <name evidence="1" type="ORF">BDN72DRAFT_966137</name>
</gene>
<accession>A0ACD3A194</accession>
<evidence type="ECO:0000313" key="1">
    <source>
        <dbReference type="EMBL" id="TFK59195.1"/>
    </source>
</evidence>
<dbReference type="Proteomes" id="UP000308600">
    <property type="component" value="Unassembled WGS sequence"/>
</dbReference>
<protein>
    <submittedName>
        <fullName evidence="1">Uncharacterized protein</fullName>
    </submittedName>
</protein>
<keyword evidence="2" id="KW-1185">Reference proteome</keyword>
<dbReference type="EMBL" id="ML209051">
    <property type="protein sequence ID" value="TFK59195.1"/>
    <property type="molecule type" value="Genomic_DNA"/>
</dbReference>
<evidence type="ECO:0000313" key="2">
    <source>
        <dbReference type="Proteomes" id="UP000308600"/>
    </source>
</evidence>